<evidence type="ECO:0000256" key="1">
    <source>
        <dbReference type="SAM" id="Phobius"/>
    </source>
</evidence>
<sequence>MEKVCHTLSVIFILVTSISAMHTYASVPAKVPIHFDSDHLPDGWGSSLYIFILPVAAVFIFIMFYFLGRKPHIHRYPVKVTAENAPVLYRLSRLMAAVMGVEITLLLAVITLEFGVETAGHPFSIVPVIISLILVAVSPILFIIAMWRRR</sequence>
<feature type="domain" description="DUF1648" evidence="2">
    <location>
        <begin position="11"/>
        <end position="56"/>
    </location>
</feature>
<dbReference type="EMBL" id="JAWDIP010000003">
    <property type="protein sequence ID" value="MDY0393258.1"/>
    <property type="molecule type" value="Genomic_DNA"/>
</dbReference>
<dbReference type="InterPro" id="IPR012867">
    <property type="entry name" value="DUF1648"/>
</dbReference>
<keyword evidence="1" id="KW-0812">Transmembrane</keyword>
<keyword evidence="1" id="KW-0472">Membrane</keyword>
<dbReference type="Pfam" id="PF07853">
    <property type="entry name" value="DUF1648"/>
    <property type="match status" value="1"/>
</dbReference>
<protein>
    <submittedName>
        <fullName evidence="3">DUF1648 domain-containing protein</fullName>
    </submittedName>
</protein>
<gene>
    <name evidence="3" type="ORF">RWE15_00980</name>
</gene>
<comment type="caution">
    <text evidence="3">The sequence shown here is derived from an EMBL/GenBank/DDBJ whole genome shotgun (WGS) entry which is preliminary data.</text>
</comment>
<feature type="transmembrane region" description="Helical" evidence="1">
    <location>
        <begin position="44"/>
        <end position="67"/>
    </location>
</feature>
<proteinExistence type="predicted"/>
<evidence type="ECO:0000313" key="4">
    <source>
        <dbReference type="Proteomes" id="UP001281447"/>
    </source>
</evidence>
<dbReference type="Proteomes" id="UP001281447">
    <property type="component" value="Unassembled WGS sequence"/>
</dbReference>
<keyword evidence="1" id="KW-1133">Transmembrane helix</keyword>
<evidence type="ECO:0000259" key="2">
    <source>
        <dbReference type="Pfam" id="PF07853"/>
    </source>
</evidence>
<feature type="transmembrane region" description="Helical" evidence="1">
    <location>
        <begin position="124"/>
        <end position="147"/>
    </location>
</feature>
<keyword evidence="4" id="KW-1185">Reference proteome</keyword>
<name>A0ABU5C1S3_9BACI</name>
<feature type="transmembrane region" description="Helical" evidence="1">
    <location>
        <begin position="94"/>
        <end position="112"/>
    </location>
</feature>
<evidence type="ECO:0000313" key="3">
    <source>
        <dbReference type="EMBL" id="MDY0393258.1"/>
    </source>
</evidence>
<accession>A0ABU5C1S3</accession>
<organism evidence="3 4">
    <name type="scientific">Tigheibacillus halophilus</name>
    <dbReference type="NCBI Taxonomy" id="361280"/>
    <lineage>
        <taxon>Bacteria</taxon>
        <taxon>Bacillati</taxon>
        <taxon>Bacillota</taxon>
        <taxon>Bacilli</taxon>
        <taxon>Bacillales</taxon>
        <taxon>Bacillaceae</taxon>
        <taxon>Tigheibacillus</taxon>
    </lineage>
</organism>
<reference evidence="3 4" key="1">
    <citation type="submission" date="2023-10" db="EMBL/GenBank/DDBJ databases">
        <title>Virgibacillus halophilus 5B73C genome.</title>
        <authorList>
            <person name="Miliotis G."/>
            <person name="Sengupta P."/>
            <person name="Hameed A."/>
            <person name="Chuvochina M."/>
            <person name="Mcdonagh F."/>
            <person name="Simpson A.C."/>
            <person name="Singh N.K."/>
            <person name="Rekha P.D."/>
            <person name="Raman K."/>
            <person name="Hugenholtz P."/>
            <person name="Venkateswaran K."/>
        </authorList>
    </citation>
    <scope>NUCLEOTIDE SEQUENCE [LARGE SCALE GENOMIC DNA]</scope>
    <source>
        <strain evidence="3 4">5B73C</strain>
    </source>
</reference>